<dbReference type="Pfam" id="PF00308">
    <property type="entry name" value="Bac_DnaA"/>
    <property type="match status" value="1"/>
</dbReference>
<dbReference type="GO" id="GO:0005886">
    <property type="term" value="C:plasma membrane"/>
    <property type="evidence" value="ECO:0007669"/>
    <property type="project" value="TreeGrafter"/>
</dbReference>
<dbReference type="PANTHER" id="PTHR30050:SF2">
    <property type="entry name" value="CHROMOSOMAL REPLICATION INITIATOR PROTEIN DNAA"/>
    <property type="match status" value="1"/>
</dbReference>
<dbReference type="SUPFAM" id="SSF52540">
    <property type="entry name" value="P-loop containing nucleoside triphosphate hydrolases"/>
    <property type="match status" value="1"/>
</dbReference>
<feature type="compositionally biased region" description="Polar residues" evidence="1">
    <location>
        <begin position="423"/>
        <end position="436"/>
    </location>
</feature>
<protein>
    <recommendedName>
        <fullName evidence="2">AAA+ ATPase domain-containing protein</fullName>
    </recommendedName>
</protein>
<gene>
    <name evidence="3" type="ORF">HY768_09150</name>
</gene>
<dbReference type="GO" id="GO:0006270">
    <property type="term" value="P:DNA replication initiation"/>
    <property type="evidence" value="ECO:0007669"/>
    <property type="project" value="TreeGrafter"/>
</dbReference>
<organism evidence="3 4">
    <name type="scientific">candidate division TA06 bacterium</name>
    <dbReference type="NCBI Taxonomy" id="2250710"/>
    <lineage>
        <taxon>Bacteria</taxon>
        <taxon>Bacteria division TA06</taxon>
    </lineage>
</organism>
<evidence type="ECO:0000259" key="2">
    <source>
        <dbReference type="SMART" id="SM00382"/>
    </source>
</evidence>
<evidence type="ECO:0000256" key="1">
    <source>
        <dbReference type="SAM" id="MobiDB-lite"/>
    </source>
</evidence>
<proteinExistence type="predicted"/>
<dbReference type="InterPro" id="IPR013317">
    <property type="entry name" value="DnaA_dom"/>
</dbReference>
<sequence length="462" mass="51625">MDQNIPEIVKTNYVFHNFFTGPHNRLAFSAALKVSEEPGEIYNPLIIYGGVGLGKTHLLHAVGNAVALAHPEYKIEILAGSQLVVGDLARAEQADLLLFDDLHLGLHQREVQKRLLPLFDRMIGSDRQIVITTDMHPQKIEALDPKLLSRLLGGVFVRLKELELMEKGMILYKKAEVRGQKLSEDVLQLMASRVSSNVREIEGALNRVLLYSSLMEGPVTKETVDEALPPAVLPRVQPDPSQTAAPEEPSVKPEGEFGAFVSGLDDRMLKMLAEQQDAEKIRREYKEKIYIWRMKGFNTASVELALDQDLSALTAEYDKYTANVQKLIDLQQQFGQMAGQSTSEEMTRIESVLFDPEQTDKLEQLVKSLSQRLSGGKSKTLPQAETIPAASPPEPIKLESPERPALPPVPEIRPAPEIIAERQNVNSPETGTQSQPDDLLAEKSGNIEENWPWVEDRLMEEF</sequence>
<comment type="caution">
    <text evidence="3">The sequence shown here is derived from an EMBL/GenBank/DDBJ whole genome shotgun (WGS) entry which is preliminary data.</text>
</comment>
<dbReference type="EMBL" id="JACQXR010000119">
    <property type="protein sequence ID" value="MBI4727366.1"/>
    <property type="molecule type" value="Genomic_DNA"/>
</dbReference>
<dbReference type="Gene3D" id="3.40.50.300">
    <property type="entry name" value="P-loop containing nucleotide triphosphate hydrolases"/>
    <property type="match status" value="1"/>
</dbReference>
<dbReference type="InterPro" id="IPR003593">
    <property type="entry name" value="AAA+_ATPase"/>
</dbReference>
<reference evidence="3" key="1">
    <citation type="submission" date="2020-07" db="EMBL/GenBank/DDBJ databases">
        <title>Huge and variable diversity of episymbiotic CPR bacteria and DPANN archaea in groundwater ecosystems.</title>
        <authorList>
            <person name="He C.Y."/>
            <person name="Keren R."/>
            <person name="Whittaker M."/>
            <person name="Farag I.F."/>
            <person name="Doudna J."/>
            <person name="Cate J.H.D."/>
            <person name="Banfield J.F."/>
        </authorList>
    </citation>
    <scope>NUCLEOTIDE SEQUENCE</scope>
    <source>
        <strain evidence="3">NC_groundwater_1520_Pr4_B-0.1um_53_5</strain>
    </source>
</reference>
<name>A0A933IAS7_UNCT6</name>
<feature type="region of interest" description="Disordered" evidence="1">
    <location>
        <begin position="373"/>
        <end position="448"/>
    </location>
</feature>
<evidence type="ECO:0000313" key="3">
    <source>
        <dbReference type="EMBL" id="MBI4727366.1"/>
    </source>
</evidence>
<dbReference type="PANTHER" id="PTHR30050">
    <property type="entry name" value="CHROMOSOMAL REPLICATION INITIATOR PROTEIN DNAA"/>
    <property type="match status" value="1"/>
</dbReference>
<accession>A0A933IAS7</accession>
<dbReference type="InterPro" id="IPR027417">
    <property type="entry name" value="P-loop_NTPase"/>
</dbReference>
<feature type="compositionally biased region" description="Pro residues" evidence="1">
    <location>
        <begin position="404"/>
        <end position="413"/>
    </location>
</feature>
<dbReference type="AlphaFoldDB" id="A0A933IAS7"/>
<dbReference type="Gene3D" id="1.10.8.60">
    <property type="match status" value="1"/>
</dbReference>
<evidence type="ECO:0000313" key="4">
    <source>
        <dbReference type="Proteomes" id="UP000736328"/>
    </source>
</evidence>
<dbReference type="SMART" id="SM00382">
    <property type="entry name" value="AAA"/>
    <property type="match status" value="1"/>
</dbReference>
<dbReference type="CDD" id="cd00009">
    <property type="entry name" value="AAA"/>
    <property type="match status" value="1"/>
</dbReference>
<dbReference type="Proteomes" id="UP000736328">
    <property type="component" value="Unassembled WGS sequence"/>
</dbReference>
<feature type="domain" description="AAA+ ATPase" evidence="2">
    <location>
        <begin position="41"/>
        <end position="162"/>
    </location>
</feature>
<dbReference type="GO" id="GO:0003688">
    <property type="term" value="F:DNA replication origin binding"/>
    <property type="evidence" value="ECO:0007669"/>
    <property type="project" value="TreeGrafter"/>
</dbReference>
<feature type="region of interest" description="Disordered" evidence="1">
    <location>
        <begin position="232"/>
        <end position="255"/>
    </location>
</feature>